<feature type="region of interest" description="Disordered" evidence="2">
    <location>
        <begin position="122"/>
        <end position="166"/>
    </location>
</feature>
<dbReference type="InterPro" id="IPR036875">
    <property type="entry name" value="Znf_CCHC_sf"/>
</dbReference>
<dbReference type="SUPFAM" id="SSF57756">
    <property type="entry name" value="Retrovirus zinc finger-like domains"/>
    <property type="match status" value="1"/>
</dbReference>
<dbReference type="RefSeq" id="XP_009515062.1">
    <property type="nucleotide sequence ID" value="XM_009516767.1"/>
</dbReference>
<evidence type="ECO:0000256" key="1">
    <source>
        <dbReference type="PROSITE-ProRule" id="PRU00047"/>
    </source>
</evidence>
<feature type="compositionally biased region" description="Low complexity" evidence="2">
    <location>
        <begin position="201"/>
        <end position="217"/>
    </location>
</feature>
<name>G4YII4_PHYSP</name>
<keyword evidence="5" id="KW-1185">Reference proteome</keyword>
<dbReference type="GO" id="GO:0003676">
    <property type="term" value="F:nucleic acid binding"/>
    <property type="evidence" value="ECO:0007669"/>
    <property type="project" value="InterPro"/>
</dbReference>
<feature type="compositionally biased region" description="Polar residues" evidence="2">
    <location>
        <begin position="128"/>
        <end position="141"/>
    </location>
</feature>
<dbReference type="PROSITE" id="PS50158">
    <property type="entry name" value="ZF_CCHC"/>
    <property type="match status" value="1"/>
</dbReference>
<evidence type="ECO:0000256" key="2">
    <source>
        <dbReference type="SAM" id="MobiDB-lite"/>
    </source>
</evidence>
<reference evidence="4 5" key="1">
    <citation type="journal article" date="2006" name="Science">
        <title>Phytophthora genome sequences uncover evolutionary origins and mechanisms of pathogenesis.</title>
        <authorList>
            <person name="Tyler B.M."/>
            <person name="Tripathy S."/>
            <person name="Zhang X."/>
            <person name="Dehal P."/>
            <person name="Jiang R.H."/>
            <person name="Aerts A."/>
            <person name="Arredondo F.D."/>
            <person name="Baxter L."/>
            <person name="Bensasson D."/>
            <person name="Beynon J.L."/>
            <person name="Chapman J."/>
            <person name="Damasceno C.M."/>
            <person name="Dorrance A.E."/>
            <person name="Dou D."/>
            <person name="Dickerman A.W."/>
            <person name="Dubchak I.L."/>
            <person name="Garbelotto M."/>
            <person name="Gijzen M."/>
            <person name="Gordon S.G."/>
            <person name="Govers F."/>
            <person name="Grunwald N.J."/>
            <person name="Huang W."/>
            <person name="Ivors K.L."/>
            <person name="Jones R.W."/>
            <person name="Kamoun S."/>
            <person name="Krampis K."/>
            <person name="Lamour K.H."/>
            <person name="Lee M.K."/>
            <person name="McDonald W.H."/>
            <person name="Medina M."/>
            <person name="Meijer H.J."/>
            <person name="Nordberg E.K."/>
            <person name="Maclean D.J."/>
            <person name="Ospina-Giraldo M.D."/>
            <person name="Morris P.F."/>
            <person name="Phuntumart V."/>
            <person name="Putnam N.H."/>
            <person name="Rash S."/>
            <person name="Rose J.K."/>
            <person name="Sakihama Y."/>
            <person name="Salamov A.A."/>
            <person name="Savidor A."/>
            <person name="Scheuring C.F."/>
            <person name="Smith B.M."/>
            <person name="Sobral B.W."/>
            <person name="Terry A."/>
            <person name="Torto-Alalibo T.A."/>
            <person name="Win J."/>
            <person name="Xu Z."/>
            <person name="Zhang H."/>
            <person name="Grigoriev I.V."/>
            <person name="Rokhsar D.S."/>
            <person name="Boore J.L."/>
        </authorList>
    </citation>
    <scope>NUCLEOTIDE SEQUENCE [LARGE SCALE GENOMIC DNA]</scope>
    <source>
        <strain evidence="4 5">P6497</strain>
    </source>
</reference>
<dbReference type="SMART" id="SM00343">
    <property type="entry name" value="ZnF_C2HC"/>
    <property type="match status" value="1"/>
</dbReference>
<sequence>MNPVGRVVDRICCTGSSRTSRPLDSVSTRTELTLDLDGQRTDRTDTVWQQAQQATDGRTESERAAVDADDNLGGRMQRRITPRNSTLDAIVTRGIRRSPRLTKTPEDAQMTRAKVVEVVVQTPKRATRNQPTDQNQATTAPAANPSDERGSDAQDAPPDAAASGNMLDQLSTPVANLAPSPAPTGTDTHVITAEQSQQLVTPTNPTAQQATPLTTRQAPPPAAPRIAPLATTDRQVAYQSRDGDDDEDDSDNDDDDDDDDDDDGSSSSSDGNDDSDDGREGGRCRLRRQPVTRPGDRDFHRNRRRVIRDLDLPTFLPTPQTSVTTWIACVDLALEGARQSGRGEWTDQELYYIIGNKLQYSDARWWVQLDRKLRDRETYADFAAALRDLCGNNRIRERMLLAQFYPSLDHTTRVLMKQRPKPTTLEEAVDKATEINDPIDNVAQGMEHIGQAFVIAPDTYVVRACGTTGQMALILGVGTTDVAEEEKLACFTNSCGEYNKYHGLWEAPKGRVLNGHMWAPVPRKCTAPAAAPTTAKRMATTKMAQKAKVNMVVTAGPDYYDESDDGKEADAPRAPPPLKKTVEATPTPGRFSELKCYACNQLGHFARECPDAEVRARNDEYLARREQERKRQENEDRVT</sequence>
<dbReference type="EMBL" id="JH159151">
    <property type="protein sequence ID" value="EGZ27787.1"/>
    <property type="molecule type" value="Genomic_DNA"/>
</dbReference>
<dbReference type="GeneID" id="20644670"/>
<dbReference type="Proteomes" id="UP000002640">
    <property type="component" value="Unassembled WGS sequence"/>
</dbReference>
<keyword evidence="1" id="KW-0863">Zinc-finger</keyword>
<dbReference type="Gene3D" id="4.10.60.10">
    <property type="entry name" value="Zinc finger, CCHC-type"/>
    <property type="match status" value="1"/>
</dbReference>
<dbReference type="AlphaFoldDB" id="G4YII4"/>
<dbReference type="InterPro" id="IPR001878">
    <property type="entry name" value="Znf_CCHC"/>
</dbReference>
<feature type="compositionally biased region" description="Low complexity" evidence="2">
    <location>
        <begin position="153"/>
        <end position="162"/>
    </location>
</feature>
<dbReference type="KEGG" id="psoj:PHYSODRAFT_321522"/>
<feature type="region of interest" description="Disordered" evidence="2">
    <location>
        <begin position="559"/>
        <end position="586"/>
    </location>
</feature>
<proteinExistence type="predicted"/>
<keyword evidence="1" id="KW-0862">Zinc</keyword>
<dbReference type="GO" id="GO:0008270">
    <property type="term" value="F:zinc ion binding"/>
    <property type="evidence" value="ECO:0007669"/>
    <property type="project" value="UniProtKB-KW"/>
</dbReference>
<dbReference type="Pfam" id="PF00098">
    <property type="entry name" value="zf-CCHC"/>
    <property type="match status" value="1"/>
</dbReference>
<evidence type="ECO:0000313" key="5">
    <source>
        <dbReference type="Proteomes" id="UP000002640"/>
    </source>
</evidence>
<feature type="domain" description="CCHC-type" evidence="3">
    <location>
        <begin position="595"/>
        <end position="611"/>
    </location>
</feature>
<evidence type="ECO:0000259" key="3">
    <source>
        <dbReference type="PROSITE" id="PS50158"/>
    </source>
</evidence>
<feature type="compositionally biased region" description="Acidic residues" evidence="2">
    <location>
        <begin position="243"/>
        <end position="264"/>
    </location>
</feature>
<organism evidence="4 5">
    <name type="scientific">Phytophthora sojae (strain P6497)</name>
    <name type="common">Soybean stem and root rot agent</name>
    <name type="synonym">Phytophthora megasperma f. sp. glycines</name>
    <dbReference type="NCBI Taxonomy" id="1094619"/>
    <lineage>
        <taxon>Eukaryota</taxon>
        <taxon>Sar</taxon>
        <taxon>Stramenopiles</taxon>
        <taxon>Oomycota</taxon>
        <taxon>Peronosporomycetes</taxon>
        <taxon>Peronosporales</taxon>
        <taxon>Peronosporaceae</taxon>
        <taxon>Phytophthora</taxon>
    </lineage>
</organism>
<gene>
    <name evidence="4" type="ORF">PHYSODRAFT_321522</name>
</gene>
<dbReference type="InParanoid" id="G4YII4"/>
<protein>
    <recommendedName>
        <fullName evidence="3">CCHC-type domain-containing protein</fullName>
    </recommendedName>
</protein>
<feature type="region of interest" description="Disordered" evidence="2">
    <location>
        <begin position="196"/>
        <end position="300"/>
    </location>
</feature>
<evidence type="ECO:0000313" key="4">
    <source>
        <dbReference type="EMBL" id="EGZ27787.1"/>
    </source>
</evidence>
<keyword evidence="1" id="KW-0479">Metal-binding</keyword>
<accession>G4YII4</accession>